<proteinExistence type="predicted"/>
<sequence length="41" mass="4135">MVFADSSMKNTTAADAFPCAGIKSAVVVFSFPGAATGRRPG</sequence>
<accession>A0A3G6J3N2</accession>
<protein>
    <submittedName>
        <fullName evidence="1">Uncharacterized protein</fullName>
    </submittedName>
</protein>
<dbReference type="EMBL" id="CP033896">
    <property type="protein sequence ID" value="AZA12536.1"/>
    <property type="molecule type" value="Genomic_DNA"/>
</dbReference>
<reference evidence="1 2" key="1">
    <citation type="submission" date="2018-11" db="EMBL/GenBank/DDBJ databases">
        <authorList>
            <person name="Kleinhagauer T."/>
            <person name="Glaeser S.P."/>
            <person name="Spergser J."/>
            <person name="Ruckert C."/>
            <person name="Kaempfer P."/>
            <person name="Busse H.-J."/>
        </authorList>
    </citation>
    <scope>NUCLEOTIDE SEQUENCE [LARGE SCALE GENOMIC DNA]</scope>
    <source>
        <strain evidence="1 2">200CH</strain>
    </source>
</reference>
<dbReference type="Proteomes" id="UP000269019">
    <property type="component" value="Chromosome"/>
</dbReference>
<evidence type="ECO:0000313" key="1">
    <source>
        <dbReference type="EMBL" id="AZA12536.1"/>
    </source>
</evidence>
<keyword evidence="2" id="KW-1185">Reference proteome</keyword>
<dbReference type="KEGG" id="ccho:CCHOA_00535"/>
<organism evidence="1 2">
    <name type="scientific">Corynebacterium choanae</name>
    <dbReference type="NCBI Taxonomy" id="1862358"/>
    <lineage>
        <taxon>Bacteria</taxon>
        <taxon>Bacillati</taxon>
        <taxon>Actinomycetota</taxon>
        <taxon>Actinomycetes</taxon>
        <taxon>Mycobacteriales</taxon>
        <taxon>Corynebacteriaceae</taxon>
        <taxon>Corynebacterium</taxon>
    </lineage>
</organism>
<evidence type="ECO:0000313" key="2">
    <source>
        <dbReference type="Proteomes" id="UP000269019"/>
    </source>
</evidence>
<name>A0A3G6J3N2_9CORY</name>
<gene>
    <name evidence="1" type="ORF">CCHOA_00535</name>
</gene>
<dbReference type="AlphaFoldDB" id="A0A3G6J3N2"/>